<keyword evidence="5" id="KW-0539">Nucleus</keyword>
<dbReference type="GO" id="GO:0005634">
    <property type="term" value="C:nucleus"/>
    <property type="evidence" value="ECO:0007669"/>
    <property type="project" value="UniProtKB-SubCell"/>
</dbReference>
<dbReference type="Gene3D" id="1.10.10.60">
    <property type="entry name" value="Homeodomain-like"/>
    <property type="match status" value="2"/>
</dbReference>
<keyword evidence="4" id="KW-0804">Transcription</keyword>
<organism evidence="9 10">
    <name type="scientific">Juglans regia</name>
    <name type="common">English walnut</name>
    <dbReference type="NCBI Taxonomy" id="51240"/>
    <lineage>
        <taxon>Eukaryota</taxon>
        <taxon>Viridiplantae</taxon>
        <taxon>Streptophyta</taxon>
        <taxon>Embryophyta</taxon>
        <taxon>Tracheophyta</taxon>
        <taxon>Spermatophyta</taxon>
        <taxon>Magnoliopsida</taxon>
        <taxon>eudicotyledons</taxon>
        <taxon>Gunneridae</taxon>
        <taxon>Pentapetalae</taxon>
        <taxon>rosids</taxon>
        <taxon>fabids</taxon>
        <taxon>Fagales</taxon>
        <taxon>Juglandaceae</taxon>
        <taxon>Juglans</taxon>
    </lineage>
</organism>
<dbReference type="PROSITE" id="PS51294">
    <property type="entry name" value="HTH_MYB"/>
    <property type="match status" value="1"/>
</dbReference>
<keyword evidence="3" id="KW-0238">DNA-binding</keyword>
<evidence type="ECO:0000256" key="5">
    <source>
        <dbReference type="ARBA" id="ARBA00023242"/>
    </source>
</evidence>
<feature type="domain" description="HTH myb-type" evidence="8">
    <location>
        <begin position="129"/>
        <end position="185"/>
    </location>
</feature>
<dbReference type="AlphaFoldDB" id="A0A6P9F6G8"/>
<dbReference type="InterPro" id="IPR001005">
    <property type="entry name" value="SANT/Myb"/>
</dbReference>
<proteinExistence type="predicted"/>
<evidence type="ECO:0000256" key="4">
    <source>
        <dbReference type="ARBA" id="ARBA00023163"/>
    </source>
</evidence>
<evidence type="ECO:0000256" key="1">
    <source>
        <dbReference type="ARBA" id="ARBA00004123"/>
    </source>
</evidence>
<keyword evidence="9" id="KW-1185">Reference proteome</keyword>
<dbReference type="OrthoDB" id="118550at2759"/>
<dbReference type="GO" id="GO:0003677">
    <property type="term" value="F:DNA binding"/>
    <property type="evidence" value="ECO:0007669"/>
    <property type="project" value="UniProtKB-KW"/>
</dbReference>
<dbReference type="PROSITE" id="PS50090">
    <property type="entry name" value="MYB_LIKE"/>
    <property type="match status" value="1"/>
</dbReference>
<dbReference type="KEGG" id="jre:118349844"/>
<gene>
    <name evidence="10" type="primary">LOC118349844</name>
</gene>
<evidence type="ECO:0000259" key="8">
    <source>
        <dbReference type="PROSITE" id="PS51294"/>
    </source>
</evidence>
<dbReference type="InterPro" id="IPR017884">
    <property type="entry name" value="SANT_dom"/>
</dbReference>
<dbReference type="InterPro" id="IPR009057">
    <property type="entry name" value="Homeodomain-like_sf"/>
</dbReference>
<dbReference type="PANTHER" id="PTHR44042:SF54">
    <property type="entry name" value="MYB-LIKE DNA-BINDING DOMAIN, SHAQKYF CLASS PROTEIN"/>
    <property type="match status" value="1"/>
</dbReference>
<sequence>MDRLLARFSNSRPPCIPSALPYLSQPIPGQLEHDTDHDYHQWSFEENKIFEKALVEFDFPSPDLFEKIATRIPRKTLPQIKQHFEALLKDIQMIESGLVPVPDYDGDTDNTTTSDNISAPTIDNKFQHAKRKKGKPWSEREHELFLQGLEKFGKGDWRSISRHCVVTKNPTQVASHAQKYFLRLQNSAAQQNVGSTTR</sequence>
<reference evidence="10" key="1">
    <citation type="submission" date="2025-08" db="UniProtKB">
        <authorList>
            <consortium name="RefSeq"/>
        </authorList>
    </citation>
    <scope>IDENTIFICATION</scope>
    <source>
        <tissue evidence="10">Leaves</tissue>
    </source>
</reference>
<dbReference type="Proteomes" id="UP000235220">
    <property type="component" value="Chromosome 11"/>
</dbReference>
<dbReference type="FunFam" id="1.10.10.60:FF:000154">
    <property type="entry name" value="Transcription factor SRM1"/>
    <property type="match status" value="1"/>
</dbReference>
<dbReference type="SMART" id="SM00717">
    <property type="entry name" value="SANT"/>
    <property type="match status" value="2"/>
</dbReference>
<evidence type="ECO:0000256" key="2">
    <source>
        <dbReference type="ARBA" id="ARBA00023015"/>
    </source>
</evidence>
<dbReference type="SUPFAM" id="SSF46689">
    <property type="entry name" value="Homeodomain-like"/>
    <property type="match status" value="2"/>
</dbReference>
<dbReference type="InterPro" id="IPR006447">
    <property type="entry name" value="Myb_dom_plants"/>
</dbReference>
<evidence type="ECO:0000259" key="7">
    <source>
        <dbReference type="PROSITE" id="PS51293"/>
    </source>
</evidence>
<accession>A0A6P9F6G8</accession>
<dbReference type="PANTHER" id="PTHR44042">
    <property type="entry name" value="DUPLICATED HOMEODOMAIN-LIKE SUPERFAMILY PROTEIN-RELATED"/>
    <property type="match status" value="1"/>
</dbReference>
<dbReference type="Pfam" id="PF00249">
    <property type="entry name" value="Myb_DNA-binding"/>
    <property type="match status" value="1"/>
</dbReference>
<feature type="domain" description="SANT" evidence="7">
    <location>
        <begin position="132"/>
        <end position="185"/>
    </location>
</feature>
<dbReference type="FunFam" id="1.10.10.60:FF:000009">
    <property type="entry name" value="transcription factor MYB1R1"/>
    <property type="match status" value="1"/>
</dbReference>
<dbReference type="NCBIfam" id="TIGR01557">
    <property type="entry name" value="myb_SHAQKYF"/>
    <property type="match status" value="1"/>
</dbReference>
<evidence type="ECO:0000313" key="9">
    <source>
        <dbReference type="Proteomes" id="UP000235220"/>
    </source>
</evidence>
<evidence type="ECO:0000313" key="10">
    <source>
        <dbReference type="RefSeq" id="XP_035551468.1"/>
    </source>
</evidence>
<dbReference type="PROSITE" id="PS51293">
    <property type="entry name" value="SANT"/>
    <property type="match status" value="1"/>
</dbReference>
<name>A0A6P9F6G8_JUGRE</name>
<dbReference type="InParanoid" id="A0A6P9F6G8"/>
<dbReference type="RefSeq" id="XP_035551468.1">
    <property type="nucleotide sequence ID" value="XM_035695575.1"/>
</dbReference>
<evidence type="ECO:0000256" key="3">
    <source>
        <dbReference type="ARBA" id="ARBA00023125"/>
    </source>
</evidence>
<dbReference type="InterPro" id="IPR017930">
    <property type="entry name" value="Myb_dom"/>
</dbReference>
<evidence type="ECO:0000259" key="6">
    <source>
        <dbReference type="PROSITE" id="PS50090"/>
    </source>
</evidence>
<dbReference type="GeneID" id="118349844"/>
<feature type="domain" description="Myb-like" evidence="6">
    <location>
        <begin position="129"/>
        <end position="181"/>
    </location>
</feature>
<keyword evidence="2" id="KW-0805">Transcription regulation</keyword>
<protein>
    <submittedName>
        <fullName evidence="10">Transcription factor DIVARICATA-like</fullName>
    </submittedName>
</protein>
<comment type="subcellular location">
    <subcellularLocation>
        <location evidence="1">Nucleus</location>
    </subcellularLocation>
</comment>
<dbReference type="CDD" id="cd00167">
    <property type="entry name" value="SANT"/>
    <property type="match status" value="2"/>
</dbReference>